<dbReference type="GO" id="GO:0160082">
    <property type="term" value="F:hypoxia-inducible factor-proline dioxygenase activity"/>
    <property type="evidence" value="ECO:0007669"/>
    <property type="project" value="UniProtKB-EC"/>
</dbReference>
<keyword evidence="7" id="KW-0560">Oxidoreductase</keyword>
<keyword evidence="2" id="KW-0479">Metal-binding</keyword>
<dbReference type="PANTHER" id="PTHR12907">
    <property type="entry name" value="EGL NINE HOMOLOG-RELATED"/>
    <property type="match status" value="1"/>
</dbReference>
<dbReference type="PROSITE" id="PS01360">
    <property type="entry name" value="ZF_MYND_1"/>
    <property type="match status" value="1"/>
</dbReference>
<keyword evidence="6" id="KW-0223">Dioxygenase</keyword>
<dbReference type="GO" id="GO:0031418">
    <property type="term" value="F:L-ascorbic acid binding"/>
    <property type="evidence" value="ECO:0007669"/>
    <property type="project" value="UniProtKB-KW"/>
</dbReference>
<dbReference type="AlphaFoldDB" id="A0A914UWJ7"/>
<dbReference type="PANTHER" id="PTHR12907:SF26">
    <property type="entry name" value="HIF PROLYL HYDROXYLASE, ISOFORM C"/>
    <property type="match status" value="1"/>
</dbReference>
<dbReference type="PROSITE" id="PS51471">
    <property type="entry name" value="FE2OG_OXY"/>
    <property type="match status" value="1"/>
</dbReference>
<keyword evidence="4" id="KW-0862">Zinc</keyword>
<evidence type="ECO:0000313" key="16">
    <source>
        <dbReference type="WBParaSite" id="PSAMB.scaffold1271size55132.g12248.t1"/>
    </source>
</evidence>
<evidence type="ECO:0000256" key="9">
    <source>
        <dbReference type="ARBA" id="ARBA00039004"/>
    </source>
</evidence>
<keyword evidence="8" id="KW-0408">Iron</keyword>
<name>A0A914UWJ7_9BILA</name>
<evidence type="ECO:0000256" key="5">
    <source>
        <dbReference type="ARBA" id="ARBA00022896"/>
    </source>
</evidence>
<dbReference type="InterPro" id="IPR006620">
    <property type="entry name" value="Pro_4_hyd_alph"/>
</dbReference>
<evidence type="ECO:0000256" key="4">
    <source>
        <dbReference type="ARBA" id="ARBA00022833"/>
    </source>
</evidence>
<keyword evidence="15" id="KW-1185">Reference proteome</keyword>
<feature type="compositionally biased region" description="Low complexity" evidence="12">
    <location>
        <begin position="267"/>
        <end position="278"/>
    </location>
</feature>
<dbReference type="GO" id="GO:0008198">
    <property type="term" value="F:ferrous iron binding"/>
    <property type="evidence" value="ECO:0007669"/>
    <property type="project" value="TreeGrafter"/>
</dbReference>
<keyword evidence="5" id="KW-0847">Vitamin C</keyword>
<sequence length="695" mass="76675">MCTCVLNSVYTDWSQCPTKDSYGLVLPGRAYVLSQLAHWAPGGRVLDNGTGRIRSLDTTPFSQTHAQTEATVAAKLPHSPVNRCRHQQHAFRPSRSIASAPYVRQRRELLSATIMSTPWCSSLMSMPNVDESRENTIPHVAPTATAASSNTPFTTASVSSTTTTNSCSSSPVKTVATGSVNRREGCGFCGALQCPDGKPLLKCDSCDLAYYCDPEHQKFDWKLHKAICKTAQLKKERQHAEQQRINSEQLVNEGAQPVASQSDLRISSNSPTTSASTAQEKIIATDDPDIQIIETPNMPPPAPPQVQRSLKRAGNEIAGSNGRVFKDHSKNLLFKTTLQEHLRSLQASGMAVNQHQAIALRLKYIAEHVIRSLNEYGWCAVDNFLGETHCRHTFQEVDQLFNRGLFSAGQLMDQKKAGPASSTDIRSDEIYWFDSGDERAISAVTVRLLVSMIDSVIVHFAGRIPPYKISGRSRAMIACYPGNGTRYVKHVDNPIKDGRCITSIYYCNDNWDLAKHGGTLRLYPETSAVPMDVDPQGDRLVFFWSDRRNPHEVLPVYRHRFAITIWYFDESEKTAAMDRLKSEEARASAEGHPPPAIRPKVDATASTAGADLSKSASDTKLTDTAARVSTTRSGERTPNPRVHGSLPDVPGAYREMHLNRIIAEYPPSSSADSDESQDDNHALPKAPTLDPEYQI</sequence>
<dbReference type="Gene3D" id="6.10.140.2220">
    <property type="match status" value="1"/>
</dbReference>
<comment type="catalytic activity">
    <reaction evidence="10">
        <text>L-prolyl-[hypoxia-inducible factor alpha subunit] + 2-oxoglutarate + O2 = trans-4-hydroxy-L-prolyl-[hypoxia-inducible factor alpha subunit] + succinate + CO2</text>
        <dbReference type="Rhea" id="RHEA:48400"/>
        <dbReference type="Rhea" id="RHEA-COMP:12093"/>
        <dbReference type="Rhea" id="RHEA-COMP:12094"/>
        <dbReference type="ChEBI" id="CHEBI:15379"/>
        <dbReference type="ChEBI" id="CHEBI:16526"/>
        <dbReference type="ChEBI" id="CHEBI:16810"/>
        <dbReference type="ChEBI" id="CHEBI:30031"/>
        <dbReference type="ChEBI" id="CHEBI:50342"/>
        <dbReference type="ChEBI" id="CHEBI:61965"/>
        <dbReference type="EC" id="1.14.11.29"/>
    </reaction>
</comment>
<feature type="domain" description="MYND-type" evidence="13">
    <location>
        <begin position="186"/>
        <end position="228"/>
    </location>
</feature>
<evidence type="ECO:0000256" key="6">
    <source>
        <dbReference type="ARBA" id="ARBA00022964"/>
    </source>
</evidence>
<feature type="region of interest" description="Disordered" evidence="12">
    <location>
        <begin position="579"/>
        <end position="651"/>
    </location>
</feature>
<dbReference type="SUPFAM" id="SSF144232">
    <property type="entry name" value="HIT/MYND zinc finger-like"/>
    <property type="match status" value="1"/>
</dbReference>
<dbReference type="InterPro" id="IPR002893">
    <property type="entry name" value="Znf_MYND"/>
</dbReference>
<evidence type="ECO:0000259" key="14">
    <source>
        <dbReference type="PROSITE" id="PS51471"/>
    </source>
</evidence>
<evidence type="ECO:0000256" key="1">
    <source>
        <dbReference type="ARBA" id="ARBA00001961"/>
    </source>
</evidence>
<feature type="region of interest" description="Disordered" evidence="12">
    <location>
        <begin position="239"/>
        <end position="279"/>
    </location>
</feature>
<evidence type="ECO:0000256" key="12">
    <source>
        <dbReference type="SAM" id="MobiDB-lite"/>
    </source>
</evidence>
<dbReference type="Proteomes" id="UP000887566">
    <property type="component" value="Unplaced"/>
</dbReference>
<comment type="cofactor">
    <cofactor evidence="1">
        <name>L-ascorbate</name>
        <dbReference type="ChEBI" id="CHEBI:38290"/>
    </cofactor>
</comment>
<feature type="region of interest" description="Disordered" evidence="12">
    <location>
        <begin position="663"/>
        <end position="695"/>
    </location>
</feature>
<dbReference type="InterPro" id="IPR005123">
    <property type="entry name" value="Oxoglu/Fe-dep_dioxygenase_dom"/>
</dbReference>
<organism evidence="15 16">
    <name type="scientific">Plectus sambesii</name>
    <dbReference type="NCBI Taxonomy" id="2011161"/>
    <lineage>
        <taxon>Eukaryota</taxon>
        <taxon>Metazoa</taxon>
        <taxon>Ecdysozoa</taxon>
        <taxon>Nematoda</taxon>
        <taxon>Chromadorea</taxon>
        <taxon>Plectida</taxon>
        <taxon>Plectina</taxon>
        <taxon>Plectoidea</taxon>
        <taxon>Plectidae</taxon>
        <taxon>Plectus</taxon>
    </lineage>
</organism>
<evidence type="ECO:0000259" key="13">
    <source>
        <dbReference type="PROSITE" id="PS50865"/>
    </source>
</evidence>
<evidence type="ECO:0000256" key="2">
    <source>
        <dbReference type="ARBA" id="ARBA00022723"/>
    </source>
</evidence>
<dbReference type="WBParaSite" id="PSAMB.scaffold1271size55132.g12248.t1">
    <property type="protein sequence ID" value="PSAMB.scaffold1271size55132.g12248.t1"/>
    <property type="gene ID" value="PSAMB.scaffold1271size55132.g12248"/>
</dbReference>
<dbReference type="PROSITE" id="PS50865">
    <property type="entry name" value="ZF_MYND_2"/>
    <property type="match status" value="1"/>
</dbReference>
<dbReference type="SMART" id="SM00702">
    <property type="entry name" value="P4Hc"/>
    <property type="match status" value="1"/>
</dbReference>
<evidence type="ECO:0000256" key="10">
    <source>
        <dbReference type="ARBA" id="ARBA00049134"/>
    </source>
</evidence>
<dbReference type="EC" id="1.14.11.29" evidence="9"/>
<dbReference type="Pfam" id="PF13640">
    <property type="entry name" value="2OG-FeII_Oxy_3"/>
    <property type="match status" value="1"/>
</dbReference>
<keyword evidence="3 11" id="KW-0863">Zinc-finger</keyword>
<protein>
    <recommendedName>
        <fullName evidence="9">hypoxia-inducible factor-proline dioxygenase</fullName>
        <ecNumber evidence="9">1.14.11.29</ecNumber>
    </recommendedName>
</protein>
<dbReference type="GO" id="GO:0008270">
    <property type="term" value="F:zinc ion binding"/>
    <property type="evidence" value="ECO:0007669"/>
    <property type="project" value="UniProtKB-KW"/>
</dbReference>
<dbReference type="Gene3D" id="2.60.120.620">
    <property type="entry name" value="q2cbj1_9rhob like domain"/>
    <property type="match status" value="1"/>
</dbReference>
<dbReference type="Pfam" id="PF01753">
    <property type="entry name" value="zf-MYND"/>
    <property type="match status" value="1"/>
</dbReference>
<feature type="domain" description="Fe2OG dioxygenase" evidence="14">
    <location>
        <begin position="471"/>
        <end position="569"/>
    </location>
</feature>
<evidence type="ECO:0000256" key="3">
    <source>
        <dbReference type="ARBA" id="ARBA00022771"/>
    </source>
</evidence>
<dbReference type="GO" id="GO:0071456">
    <property type="term" value="P:cellular response to hypoxia"/>
    <property type="evidence" value="ECO:0007669"/>
    <property type="project" value="TreeGrafter"/>
</dbReference>
<dbReference type="InterPro" id="IPR044862">
    <property type="entry name" value="Pro_4_hyd_alph_FE2OG_OXY"/>
</dbReference>
<reference evidence="16" key="1">
    <citation type="submission" date="2022-11" db="UniProtKB">
        <authorList>
            <consortium name="WormBaseParasite"/>
        </authorList>
    </citation>
    <scope>IDENTIFICATION</scope>
</reference>
<evidence type="ECO:0000256" key="8">
    <source>
        <dbReference type="ARBA" id="ARBA00023004"/>
    </source>
</evidence>
<evidence type="ECO:0000313" key="15">
    <source>
        <dbReference type="Proteomes" id="UP000887566"/>
    </source>
</evidence>
<evidence type="ECO:0000256" key="7">
    <source>
        <dbReference type="ARBA" id="ARBA00023002"/>
    </source>
</evidence>
<proteinExistence type="predicted"/>
<dbReference type="InterPro" id="IPR051559">
    <property type="entry name" value="HIF_prolyl_hydroxylases"/>
</dbReference>
<accession>A0A914UWJ7</accession>
<evidence type="ECO:0000256" key="11">
    <source>
        <dbReference type="PROSITE-ProRule" id="PRU00134"/>
    </source>
</evidence>
<feature type="compositionally biased region" description="Basic and acidic residues" evidence="12">
    <location>
        <begin position="579"/>
        <end position="589"/>
    </location>
</feature>